<sequence>MHSLATATETSSSLASTVDISSSSLSMSENFQNPPLLGISKALQFSLPVVSNAASLPGSFYNFSRVSAPPHSAAWLLPSASDTSFQPLMGGASLYQHARSAMWSGVTGQSQISTSVASNPGVFEWVLTGGPEQKFISLSDYTVTTNHDNAVFFISMASQYHNTSDANNMAPLYPLLSASLVQGAPSQIPNQGHSLSLPYQEGSQVYDYNQWPLLSGEHGSYLQSYGSVTDTESRVSAPQLEMVMVLNEVQPTNVRPPASTSGIFHSVSAYPSQRQVFKRWRPPWKLRPS</sequence>
<dbReference type="InterPro" id="IPR040292">
    <property type="entry name" value="C2orf78-like"/>
</dbReference>
<reference evidence="1 2" key="1">
    <citation type="journal article" date="2020" name="Nature">
        <title>Six reference-quality genomes reveal evolution of bat adaptations.</title>
        <authorList>
            <person name="Jebb D."/>
            <person name="Huang Z."/>
            <person name="Pippel M."/>
            <person name="Hughes G.M."/>
            <person name="Lavrichenko K."/>
            <person name="Devanna P."/>
            <person name="Winkler S."/>
            <person name="Jermiin L.S."/>
            <person name="Skirmuntt E.C."/>
            <person name="Katzourakis A."/>
            <person name="Burkitt-Gray L."/>
            <person name="Ray D.A."/>
            <person name="Sullivan K.A.M."/>
            <person name="Roscito J.G."/>
            <person name="Kirilenko B.M."/>
            <person name="Davalos L.M."/>
            <person name="Corthals A.P."/>
            <person name="Power M.L."/>
            <person name="Jones G."/>
            <person name="Ransome R.D."/>
            <person name="Dechmann D.K.N."/>
            <person name="Locatelli A.G."/>
            <person name="Puechmaille S.J."/>
            <person name="Fedrigo O."/>
            <person name="Jarvis E.D."/>
            <person name="Hiller M."/>
            <person name="Vernes S.C."/>
            <person name="Myers E.W."/>
            <person name="Teeling E.C."/>
        </authorList>
    </citation>
    <scope>NUCLEOTIDE SEQUENCE [LARGE SCALE GENOMIC DNA]</scope>
    <source>
        <strain evidence="1">MMolMol1</strain>
        <tissue evidence="1">Muscle</tissue>
    </source>
</reference>
<dbReference type="InParanoid" id="A0A7J8GNF9"/>
<gene>
    <name evidence="1" type="ORF">HJG59_001855</name>
</gene>
<evidence type="ECO:0000313" key="1">
    <source>
        <dbReference type="EMBL" id="KAF6461506.1"/>
    </source>
</evidence>
<keyword evidence="2" id="KW-1185">Reference proteome</keyword>
<dbReference type="PANTHER" id="PTHR31466">
    <property type="entry name" value="GENE 5591-RELATED"/>
    <property type="match status" value="1"/>
</dbReference>
<dbReference type="Proteomes" id="UP000550707">
    <property type="component" value="Unassembled WGS sequence"/>
</dbReference>
<protein>
    <submittedName>
        <fullName evidence="1">Uncharacterized protein</fullName>
    </submittedName>
</protein>
<evidence type="ECO:0000313" key="2">
    <source>
        <dbReference type="Proteomes" id="UP000550707"/>
    </source>
</evidence>
<name>A0A7J8GNF9_MOLMO</name>
<organism evidence="1 2">
    <name type="scientific">Molossus molossus</name>
    <name type="common">Pallas' mastiff bat</name>
    <name type="synonym">Vespertilio molossus</name>
    <dbReference type="NCBI Taxonomy" id="27622"/>
    <lineage>
        <taxon>Eukaryota</taxon>
        <taxon>Metazoa</taxon>
        <taxon>Chordata</taxon>
        <taxon>Craniata</taxon>
        <taxon>Vertebrata</taxon>
        <taxon>Euteleostomi</taxon>
        <taxon>Mammalia</taxon>
        <taxon>Eutheria</taxon>
        <taxon>Laurasiatheria</taxon>
        <taxon>Chiroptera</taxon>
        <taxon>Yangochiroptera</taxon>
        <taxon>Molossidae</taxon>
        <taxon>Molossus</taxon>
    </lineage>
</organism>
<dbReference type="AlphaFoldDB" id="A0A7J8GNF9"/>
<comment type="caution">
    <text evidence="1">The sequence shown here is derived from an EMBL/GenBank/DDBJ whole genome shotgun (WGS) entry which is preliminary data.</text>
</comment>
<proteinExistence type="predicted"/>
<accession>A0A7J8GNF9</accession>
<dbReference type="PANTHER" id="PTHR31466:SF1">
    <property type="entry name" value="RIKEN CDNA 4930433I11 GENE"/>
    <property type="match status" value="1"/>
</dbReference>
<dbReference type="EMBL" id="JACASF010000008">
    <property type="protein sequence ID" value="KAF6461506.1"/>
    <property type="molecule type" value="Genomic_DNA"/>
</dbReference>